<dbReference type="EMBL" id="BDSG01000063">
    <property type="protein sequence ID" value="GBL11166.1"/>
    <property type="molecule type" value="Genomic_DNA"/>
</dbReference>
<gene>
    <name evidence="1" type="ORF">MSj_02666</name>
</gene>
<evidence type="ECO:0000313" key="2">
    <source>
        <dbReference type="Proteomes" id="UP000248272"/>
    </source>
</evidence>
<dbReference type="Proteomes" id="UP000248272">
    <property type="component" value="Unassembled WGS sequence"/>
</dbReference>
<evidence type="ECO:0000313" key="1">
    <source>
        <dbReference type="EMBL" id="GBL11166.1"/>
    </source>
</evidence>
<name>A0A2Z6UT53_MICAE</name>
<sequence>MAAVKITKKGNKEPQRHKEHKDFLTHNFLVGSILQKYRASG</sequence>
<comment type="caution">
    <text evidence="1">The sequence shown here is derived from an EMBL/GenBank/DDBJ whole genome shotgun (WGS) entry which is preliminary data.</text>
</comment>
<organism evidence="1 2">
    <name type="scientific">Microcystis aeruginosa Sj</name>
    <dbReference type="NCBI Taxonomy" id="1979544"/>
    <lineage>
        <taxon>Bacteria</taxon>
        <taxon>Bacillati</taxon>
        <taxon>Cyanobacteriota</taxon>
        <taxon>Cyanophyceae</taxon>
        <taxon>Oscillatoriophycideae</taxon>
        <taxon>Chroococcales</taxon>
        <taxon>Microcystaceae</taxon>
        <taxon>Microcystis</taxon>
    </lineage>
</organism>
<proteinExistence type="predicted"/>
<reference evidence="1 2" key="1">
    <citation type="journal article" date="2018" name="Front. Microbiol.">
        <title>Adaptation of the Freshwater Bloom-Forming Cyanobacterium Microcystis aeruginosa to Brackish Water Is Driven by Recent Horizontal Transfer of Sucrose Genes.</title>
        <authorList>
            <person name="Tanabe Y."/>
            <person name="Hodoki Y."/>
            <person name="Sano T."/>
            <person name="Tada K."/>
            <person name="Watanabe M.M."/>
        </authorList>
    </citation>
    <scope>NUCLEOTIDE SEQUENCE [LARGE SCALE GENOMIC DNA]</scope>
    <source>
        <strain evidence="1 2">Sj</strain>
    </source>
</reference>
<dbReference type="AlphaFoldDB" id="A0A2Z6UT53"/>
<protein>
    <submittedName>
        <fullName evidence="1">Uncharacterized protein</fullName>
    </submittedName>
</protein>
<accession>A0A2Z6UT53</accession>